<dbReference type="SUPFAM" id="SSF46894">
    <property type="entry name" value="C-terminal effector domain of the bipartite response regulators"/>
    <property type="match status" value="1"/>
</dbReference>
<dbReference type="Pfam" id="PF03704">
    <property type="entry name" value="BTAD"/>
    <property type="match status" value="1"/>
</dbReference>
<evidence type="ECO:0000259" key="8">
    <source>
        <dbReference type="PROSITE" id="PS50943"/>
    </source>
</evidence>
<evidence type="ECO:0000256" key="1">
    <source>
        <dbReference type="ARBA" id="ARBA00005820"/>
    </source>
</evidence>
<dbReference type="Pfam" id="PF13424">
    <property type="entry name" value="TPR_12"/>
    <property type="match status" value="1"/>
</dbReference>
<dbReference type="SUPFAM" id="SSF52540">
    <property type="entry name" value="P-loop containing nucleoside triphosphate hydrolases"/>
    <property type="match status" value="1"/>
</dbReference>
<dbReference type="GO" id="GO:0006355">
    <property type="term" value="P:regulation of DNA-templated transcription"/>
    <property type="evidence" value="ECO:0007669"/>
    <property type="project" value="InterPro"/>
</dbReference>
<dbReference type="Pfam" id="PF00486">
    <property type="entry name" value="Trans_reg_C"/>
    <property type="match status" value="1"/>
</dbReference>
<dbReference type="PROSITE" id="PS50005">
    <property type="entry name" value="TPR"/>
    <property type="match status" value="1"/>
</dbReference>
<dbReference type="Proteomes" id="UP000294508">
    <property type="component" value="Unassembled WGS sequence"/>
</dbReference>
<feature type="domain" description="HTH cro/C1-type" evidence="8">
    <location>
        <begin position="29"/>
        <end position="84"/>
    </location>
</feature>
<protein>
    <submittedName>
        <fullName evidence="10">DNA-binding SARP family transcriptional activator</fullName>
    </submittedName>
</protein>
<dbReference type="Gene3D" id="3.40.50.300">
    <property type="entry name" value="P-loop containing nucleotide triphosphate hydrolases"/>
    <property type="match status" value="1"/>
</dbReference>
<evidence type="ECO:0000256" key="7">
    <source>
        <dbReference type="SAM" id="MobiDB-lite"/>
    </source>
</evidence>
<sequence>MLSVPGRPQTDPPRPSHAQEPAGRFGELLRTLRQDGGMTQRELADQAGLSAGAIRDLEQGRTRSPKRDSIEAITAALALSRHDAGKLRAAAKVHRSATASIPGAGGPLRIGVLGPIEVWHGDVPVPVNSAPQRTLLARLALGAGTTVSQDELIDLLWPRGVPRNVANLLHTRVARLRRLLEAGKPANPVVVGGGTGYRLAVSEGDLDLLTFRDLIDQSARADPEAALAKLSDAVALWRGETDVESMAANPLYIAVSNEYTAAVRAFATLARDLGEPEQALEPLQNLTTRHELDEPLHVELIKTLATADRQAEALAAYDRIRSALAEQLGIDPGERLRAVHLEVLRQQSGAPREPAERVVIQQAPAAPPDFVGRTDELATIHMALVRPGALSSRVVLINGIAGVGKTALALTAAHHLRAEYPDGQLYADLRGSDATTPAPLHVLGRFLRALGVPGRRIGTDETEAAALLRSELADRRMLVLLDNAQDTAQIQPLLPGAGRSDVIVTSRRRLPDLATAGVVNLEPLPRDDAVQLITSTARTHRLDADPEGVSALAEACARLPLALRIASARLATRREWTVADLTRRLEDGNRRLTELSLGESSVLNSFQLSYADLSSDAQRAFRLCSLHPGDDFSADSTGILLGMPTAAADRVLEDLLEANMLLQHAKNRYRFHDLLGLYSSRLLADDAEGETARTRLYSWYAEAVTAAMDLAYPQLVRLSAHPEPVRFFSSETAALDWLDDELPALLAVVTDTAQSGDPSLSWRIADQLRGYFLIRRDADGWLPAAQAGLAAATAAGDDIARAAMLINRGQALGAVGRDEDALSDCLAGHALAVAVGWTRGAAYLAHQLGWLQLERGKLDDADLWMRRALELAEDDHHGHVRAIVLNSLGMTRLYQGELQEAADLFGSALQLNETGQETSTLAIRGNLASALRQLGATDQAAALLSDVLDAYQRRSHLRGEVSTLDEWSRLHSQRGDGAAALQAALRAQHLAIIVRDRKAQAQTASTVAQAHLTLGDAPAAIDWIEDCLTIARGAYPYVEAEALLALATARHRTGDTTAATNAAEQAASIATSCGFHLLEAQATTATQPARP</sequence>
<dbReference type="Gene3D" id="1.25.40.10">
    <property type="entry name" value="Tetratricopeptide repeat domain"/>
    <property type="match status" value="3"/>
</dbReference>
<keyword evidence="2" id="KW-0805">Transcription regulation</keyword>
<dbReference type="InterPro" id="IPR001387">
    <property type="entry name" value="Cro/C1-type_HTH"/>
</dbReference>
<dbReference type="SUPFAM" id="SSF48452">
    <property type="entry name" value="TPR-like"/>
    <property type="match status" value="3"/>
</dbReference>
<dbReference type="InterPro" id="IPR001867">
    <property type="entry name" value="OmpR/PhoB-type_DNA-bd"/>
</dbReference>
<dbReference type="InterPro" id="IPR027417">
    <property type="entry name" value="P-loop_NTPase"/>
</dbReference>
<evidence type="ECO:0000256" key="4">
    <source>
        <dbReference type="ARBA" id="ARBA00023163"/>
    </source>
</evidence>
<gene>
    <name evidence="10" type="ORF">EV652_10712</name>
</gene>
<dbReference type="InterPro" id="IPR051677">
    <property type="entry name" value="AfsR-DnrI-RedD_regulator"/>
</dbReference>
<dbReference type="PRINTS" id="PR00364">
    <property type="entry name" value="DISEASERSIST"/>
</dbReference>
<keyword evidence="3 6" id="KW-0238">DNA-binding</keyword>
<dbReference type="InterPro" id="IPR036388">
    <property type="entry name" value="WH-like_DNA-bd_sf"/>
</dbReference>
<feature type="repeat" description="TPR" evidence="5">
    <location>
        <begin position="882"/>
        <end position="915"/>
    </location>
</feature>
<dbReference type="CDD" id="cd15831">
    <property type="entry name" value="BTAD"/>
    <property type="match status" value="1"/>
</dbReference>
<evidence type="ECO:0000259" key="9">
    <source>
        <dbReference type="PROSITE" id="PS51755"/>
    </source>
</evidence>
<feature type="domain" description="OmpR/PhoB-type" evidence="9">
    <location>
        <begin position="96"/>
        <end position="201"/>
    </location>
</feature>
<evidence type="ECO:0000256" key="3">
    <source>
        <dbReference type="ARBA" id="ARBA00023125"/>
    </source>
</evidence>
<dbReference type="GO" id="GO:0043531">
    <property type="term" value="F:ADP binding"/>
    <property type="evidence" value="ECO:0007669"/>
    <property type="project" value="InterPro"/>
</dbReference>
<dbReference type="InterPro" id="IPR019734">
    <property type="entry name" value="TPR_rpt"/>
</dbReference>
<dbReference type="PANTHER" id="PTHR35807">
    <property type="entry name" value="TRANSCRIPTIONAL REGULATOR REDD-RELATED"/>
    <property type="match status" value="1"/>
</dbReference>
<dbReference type="Pfam" id="PF13560">
    <property type="entry name" value="HTH_31"/>
    <property type="match status" value="1"/>
</dbReference>
<dbReference type="SMART" id="SM00028">
    <property type="entry name" value="TPR"/>
    <property type="match status" value="6"/>
</dbReference>
<keyword evidence="4" id="KW-0804">Transcription</keyword>
<accession>A0A4R2HCK1</accession>
<feature type="region of interest" description="Disordered" evidence="7">
    <location>
        <begin position="1"/>
        <end position="24"/>
    </location>
</feature>
<proteinExistence type="inferred from homology"/>
<dbReference type="PANTHER" id="PTHR35807:SF1">
    <property type="entry name" value="TRANSCRIPTIONAL REGULATOR REDD"/>
    <property type="match status" value="1"/>
</dbReference>
<dbReference type="SUPFAM" id="SSF47413">
    <property type="entry name" value="lambda repressor-like DNA-binding domains"/>
    <property type="match status" value="1"/>
</dbReference>
<evidence type="ECO:0000256" key="2">
    <source>
        <dbReference type="ARBA" id="ARBA00023015"/>
    </source>
</evidence>
<evidence type="ECO:0000313" key="11">
    <source>
        <dbReference type="Proteomes" id="UP000294508"/>
    </source>
</evidence>
<dbReference type="InterPro" id="IPR016032">
    <property type="entry name" value="Sig_transdc_resp-reg_C-effctor"/>
</dbReference>
<dbReference type="Gene3D" id="1.10.260.40">
    <property type="entry name" value="lambda repressor-like DNA-binding domains"/>
    <property type="match status" value="1"/>
</dbReference>
<dbReference type="SMART" id="SM00530">
    <property type="entry name" value="HTH_XRE"/>
    <property type="match status" value="1"/>
</dbReference>
<organism evidence="10 11">
    <name type="scientific">Kribbella steppae</name>
    <dbReference type="NCBI Taxonomy" id="2512223"/>
    <lineage>
        <taxon>Bacteria</taxon>
        <taxon>Bacillati</taxon>
        <taxon>Actinomycetota</taxon>
        <taxon>Actinomycetes</taxon>
        <taxon>Propionibacteriales</taxon>
        <taxon>Kribbellaceae</taxon>
        <taxon>Kribbella</taxon>
    </lineage>
</organism>
<dbReference type="GO" id="GO:0003677">
    <property type="term" value="F:DNA binding"/>
    <property type="evidence" value="ECO:0007669"/>
    <property type="project" value="UniProtKB-UniRule"/>
</dbReference>
<evidence type="ECO:0000256" key="5">
    <source>
        <dbReference type="PROSITE-ProRule" id="PRU00339"/>
    </source>
</evidence>
<dbReference type="SMART" id="SM00862">
    <property type="entry name" value="Trans_reg_C"/>
    <property type="match status" value="1"/>
</dbReference>
<comment type="caution">
    <text evidence="10">The sequence shown here is derived from an EMBL/GenBank/DDBJ whole genome shotgun (WGS) entry which is preliminary data.</text>
</comment>
<dbReference type="InterPro" id="IPR002182">
    <property type="entry name" value="NB-ARC"/>
</dbReference>
<keyword evidence="5" id="KW-0802">TPR repeat</keyword>
<feature type="DNA-binding region" description="OmpR/PhoB-type" evidence="6">
    <location>
        <begin position="96"/>
        <end position="201"/>
    </location>
</feature>
<dbReference type="PROSITE" id="PS50943">
    <property type="entry name" value="HTH_CROC1"/>
    <property type="match status" value="1"/>
</dbReference>
<dbReference type="SMART" id="SM00382">
    <property type="entry name" value="AAA"/>
    <property type="match status" value="1"/>
</dbReference>
<dbReference type="PROSITE" id="PS51755">
    <property type="entry name" value="OMPR_PHOB"/>
    <property type="match status" value="1"/>
</dbReference>
<dbReference type="InterPro" id="IPR010982">
    <property type="entry name" value="Lambda_DNA-bd_dom_sf"/>
</dbReference>
<dbReference type="InterPro" id="IPR003593">
    <property type="entry name" value="AAA+_ATPase"/>
</dbReference>
<dbReference type="InterPro" id="IPR005158">
    <property type="entry name" value="BTAD"/>
</dbReference>
<dbReference type="AlphaFoldDB" id="A0A4R2HCK1"/>
<dbReference type="SMART" id="SM01043">
    <property type="entry name" value="BTAD"/>
    <property type="match status" value="1"/>
</dbReference>
<evidence type="ECO:0000313" key="10">
    <source>
        <dbReference type="EMBL" id="TCO26121.1"/>
    </source>
</evidence>
<keyword evidence="11" id="KW-1185">Reference proteome</keyword>
<dbReference type="InterPro" id="IPR011990">
    <property type="entry name" value="TPR-like_helical_dom_sf"/>
</dbReference>
<dbReference type="CDD" id="cd00093">
    <property type="entry name" value="HTH_XRE"/>
    <property type="match status" value="1"/>
</dbReference>
<dbReference type="EMBL" id="SLWN01000007">
    <property type="protein sequence ID" value="TCO26121.1"/>
    <property type="molecule type" value="Genomic_DNA"/>
</dbReference>
<name>A0A4R2HCK1_9ACTN</name>
<dbReference type="Pfam" id="PF00931">
    <property type="entry name" value="NB-ARC"/>
    <property type="match status" value="1"/>
</dbReference>
<dbReference type="GO" id="GO:0000160">
    <property type="term" value="P:phosphorelay signal transduction system"/>
    <property type="evidence" value="ECO:0007669"/>
    <property type="project" value="InterPro"/>
</dbReference>
<reference evidence="10 11" key="1">
    <citation type="journal article" date="2015" name="Stand. Genomic Sci.">
        <title>Genomic Encyclopedia of Bacterial and Archaeal Type Strains, Phase III: the genomes of soil and plant-associated and newly described type strains.</title>
        <authorList>
            <person name="Whitman W.B."/>
            <person name="Woyke T."/>
            <person name="Klenk H.P."/>
            <person name="Zhou Y."/>
            <person name="Lilburn T.G."/>
            <person name="Beck B.J."/>
            <person name="De Vos P."/>
            <person name="Vandamme P."/>
            <person name="Eisen J.A."/>
            <person name="Garrity G."/>
            <person name="Hugenholtz P."/>
            <person name="Kyrpides N.C."/>
        </authorList>
    </citation>
    <scope>NUCLEOTIDE SEQUENCE [LARGE SCALE GENOMIC DNA]</scope>
    <source>
        <strain evidence="10 11">VKM Ac-2572</strain>
    </source>
</reference>
<dbReference type="Gene3D" id="1.10.10.10">
    <property type="entry name" value="Winged helix-like DNA-binding domain superfamily/Winged helix DNA-binding domain"/>
    <property type="match status" value="1"/>
</dbReference>
<evidence type="ECO:0000256" key="6">
    <source>
        <dbReference type="PROSITE-ProRule" id="PRU01091"/>
    </source>
</evidence>
<comment type="similarity">
    <text evidence="1">Belongs to the AfsR/DnrI/RedD regulatory family.</text>
</comment>